<evidence type="ECO:0000313" key="6">
    <source>
        <dbReference type="Proteomes" id="UP001583172"/>
    </source>
</evidence>
<evidence type="ECO:0000256" key="4">
    <source>
        <dbReference type="RuleBase" id="RU367147"/>
    </source>
</evidence>
<evidence type="ECO:0000313" key="5">
    <source>
        <dbReference type="EMBL" id="KAL1842951.1"/>
    </source>
</evidence>
<keyword evidence="4" id="KW-0964">Secreted</keyword>
<comment type="function">
    <text evidence="4">Esterase involved in the hydrolysis of xylan, a major structural heterogeneous polysaccharide found in plant biomass representing the second most abundant polysaccharide in the biosphere, after cellulose.</text>
</comment>
<evidence type="ECO:0000256" key="2">
    <source>
        <dbReference type="ARBA" id="ARBA00022729"/>
    </source>
</evidence>
<reference evidence="5 6" key="1">
    <citation type="journal article" date="2024" name="Commun. Biol.">
        <title>Comparative genomic analysis of thermophilic fungi reveals convergent evolutionary adaptations and gene losses.</title>
        <authorList>
            <person name="Steindorff A.S."/>
            <person name="Aguilar-Pontes M.V."/>
            <person name="Robinson A.J."/>
            <person name="Andreopoulos B."/>
            <person name="LaButti K."/>
            <person name="Kuo A."/>
            <person name="Mondo S."/>
            <person name="Riley R."/>
            <person name="Otillar R."/>
            <person name="Haridas S."/>
            <person name="Lipzen A."/>
            <person name="Grimwood J."/>
            <person name="Schmutz J."/>
            <person name="Clum A."/>
            <person name="Reid I.D."/>
            <person name="Moisan M.C."/>
            <person name="Butler G."/>
            <person name="Nguyen T.T.M."/>
            <person name="Dewar K."/>
            <person name="Conant G."/>
            <person name="Drula E."/>
            <person name="Henrissat B."/>
            <person name="Hansel C."/>
            <person name="Singer S."/>
            <person name="Hutchinson M.I."/>
            <person name="de Vries R.P."/>
            <person name="Natvig D.O."/>
            <person name="Powell A.J."/>
            <person name="Tsang A."/>
            <person name="Grigoriev I.V."/>
        </authorList>
    </citation>
    <scope>NUCLEOTIDE SEQUENCE [LARGE SCALE GENOMIC DNA]</scope>
    <source>
        <strain evidence="5 6">CBS 620.91</strain>
    </source>
</reference>
<dbReference type="InterPro" id="IPR050955">
    <property type="entry name" value="Plant_Biomass_Hydrol_Est"/>
</dbReference>
<keyword evidence="2 4" id="KW-0732">Signal</keyword>
<dbReference type="Proteomes" id="UP001583172">
    <property type="component" value="Unassembled WGS sequence"/>
</dbReference>
<accession>A0ABR3VN34</accession>
<dbReference type="EC" id="3.1.1.-" evidence="4"/>
<dbReference type="Gene3D" id="3.40.50.1820">
    <property type="entry name" value="alpha/beta hydrolase"/>
    <property type="match status" value="1"/>
</dbReference>
<sequence length="415" mass="45488">MKLPINLSLLGTLVLPALTTAASLTQITTPFGPNPRNVSFYIYVPDSLPANPAILVNPHWCHGTAQAAFAGSQYATLASRHGFIVIYPGSPNAADQCWDISSRETLTHEGGGDSLGIVSMVRWTLERYKADPRRVFVTGVSSGAMMTQVLLGAYPDVFAAGAAFAGVPFGCFAAPGNNSGQYGYWNGECAEGRVTKSAEEWGDVVRAAYPGYDGWRPKVQLFHGTKDEIVSYVNHLEGVQLWTDVLGLDADAPAAVVRDTPLAGWTKTVYGAGGWLEAYSAEGVPHDIRVQENTFCKADFDHGISPEDYCAPVDLHHVHPDDDKHRFPDVTNGCQHSDLHDSPWRSSQVGAMVMNAPGSGADFCAEGECKSYNPYYWQRLPEYSWDSYPVRSPARYQVQYLDQYQVNYPHPHPHQ</sequence>
<organism evidence="5 6">
    <name type="scientific">Humicola insolens</name>
    <name type="common">Soft-rot fungus</name>
    <dbReference type="NCBI Taxonomy" id="85995"/>
    <lineage>
        <taxon>Eukaryota</taxon>
        <taxon>Fungi</taxon>
        <taxon>Dikarya</taxon>
        <taxon>Ascomycota</taxon>
        <taxon>Pezizomycotina</taxon>
        <taxon>Sordariomycetes</taxon>
        <taxon>Sordariomycetidae</taxon>
        <taxon>Sordariales</taxon>
        <taxon>Chaetomiaceae</taxon>
        <taxon>Mycothermus</taxon>
    </lineage>
</organism>
<comment type="caution">
    <text evidence="5">The sequence shown here is derived from an EMBL/GenBank/DDBJ whole genome shotgun (WGS) entry which is preliminary data.</text>
</comment>
<gene>
    <name evidence="5" type="ORF">VTJ49DRAFT_3592</name>
</gene>
<evidence type="ECO:0000256" key="1">
    <source>
        <dbReference type="ARBA" id="ARBA00022487"/>
    </source>
</evidence>
<dbReference type="EMBL" id="JAZGSY010000028">
    <property type="protein sequence ID" value="KAL1842951.1"/>
    <property type="molecule type" value="Genomic_DNA"/>
</dbReference>
<dbReference type="PANTHER" id="PTHR43037">
    <property type="entry name" value="UNNAMED PRODUCT-RELATED"/>
    <property type="match status" value="1"/>
</dbReference>
<evidence type="ECO:0000256" key="3">
    <source>
        <dbReference type="ARBA" id="ARBA00022801"/>
    </source>
</evidence>
<dbReference type="InterPro" id="IPR010126">
    <property type="entry name" value="Esterase_phb"/>
</dbReference>
<proteinExistence type="inferred from homology"/>
<dbReference type="NCBIfam" id="TIGR01840">
    <property type="entry name" value="esterase_phb"/>
    <property type="match status" value="1"/>
</dbReference>
<protein>
    <recommendedName>
        <fullName evidence="4">Carboxylic ester hydrolase</fullName>
        <ecNumber evidence="4">3.1.1.-</ecNumber>
    </recommendedName>
</protein>
<dbReference type="SUPFAM" id="SSF53474">
    <property type="entry name" value="alpha/beta-Hydrolases"/>
    <property type="match status" value="2"/>
</dbReference>
<dbReference type="InterPro" id="IPR029058">
    <property type="entry name" value="AB_hydrolase_fold"/>
</dbReference>
<keyword evidence="6" id="KW-1185">Reference proteome</keyword>
<keyword evidence="4" id="KW-0624">Polysaccharide degradation</keyword>
<comment type="subcellular location">
    <subcellularLocation>
        <location evidence="4">Secreted</location>
    </subcellularLocation>
</comment>
<feature type="chain" id="PRO_5045011487" description="Carboxylic ester hydrolase" evidence="4">
    <location>
        <begin position="22"/>
        <end position="415"/>
    </location>
</feature>
<name>A0ABR3VN34_HUMIN</name>
<comment type="similarity">
    <text evidence="4">Belongs to the carbohydrate esterase 1 (CE1) family.</text>
</comment>
<keyword evidence="3 4" id="KW-0378">Hydrolase</keyword>
<keyword evidence="4" id="KW-0119">Carbohydrate metabolism</keyword>
<keyword evidence="1 4" id="KW-0719">Serine esterase</keyword>
<dbReference type="Pfam" id="PF10503">
    <property type="entry name" value="Esterase_PHB"/>
    <property type="match status" value="1"/>
</dbReference>
<feature type="signal peptide" evidence="4">
    <location>
        <begin position="1"/>
        <end position="21"/>
    </location>
</feature>
<dbReference type="PANTHER" id="PTHR43037:SF5">
    <property type="entry name" value="FERULOYL ESTERASE"/>
    <property type="match status" value="1"/>
</dbReference>